<name>A0A7M7MWZ1_APIME</name>
<keyword evidence="1" id="KW-0472">Membrane</keyword>
<feature type="transmembrane region" description="Helical" evidence="1">
    <location>
        <begin position="87"/>
        <end position="105"/>
    </location>
</feature>
<evidence type="ECO:0000313" key="3">
    <source>
        <dbReference type="Proteomes" id="UP000005203"/>
    </source>
</evidence>
<organism evidence="2">
    <name type="scientific">Apis mellifera</name>
    <name type="common">Honeybee</name>
    <dbReference type="NCBI Taxonomy" id="7460"/>
    <lineage>
        <taxon>Eukaryota</taxon>
        <taxon>Metazoa</taxon>
        <taxon>Ecdysozoa</taxon>
        <taxon>Arthropoda</taxon>
        <taxon>Hexapoda</taxon>
        <taxon>Insecta</taxon>
        <taxon>Pterygota</taxon>
        <taxon>Neoptera</taxon>
        <taxon>Endopterygota</taxon>
        <taxon>Hymenoptera</taxon>
        <taxon>Apocrita</taxon>
        <taxon>Aculeata</taxon>
        <taxon>Apoidea</taxon>
        <taxon>Anthophila</taxon>
        <taxon>Apidae</taxon>
        <taxon>Apis</taxon>
    </lineage>
</organism>
<dbReference type="Proteomes" id="UP000005203">
    <property type="component" value="Unplaced"/>
</dbReference>
<accession>A0A7M7MWZ1</accession>
<dbReference type="KEGG" id="ame:113219361"/>
<dbReference type="OrthoDB" id="7678431at2759"/>
<proteinExistence type="predicted"/>
<dbReference type="RefSeq" id="XP_026301764.1">
    <property type="nucleotide sequence ID" value="XM_026445979.1"/>
</dbReference>
<protein>
    <submittedName>
        <fullName evidence="4">Uncharacterized protein LOC113219361</fullName>
    </submittedName>
</protein>
<keyword evidence="1" id="KW-1133">Transmembrane helix</keyword>
<reference evidence="4" key="2">
    <citation type="submission" date="2025-04" db="UniProtKB">
        <authorList>
            <consortium name="RefSeq"/>
        </authorList>
    </citation>
    <scope>IDENTIFICATION</scope>
    <source>
        <strain evidence="4">DH4</strain>
        <tissue evidence="4">Whole body</tissue>
    </source>
</reference>
<keyword evidence="3" id="KW-1185">Reference proteome</keyword>
<reference evidence="2" key="1">
    <citation type="submission" date="2021-01" db="UniProtKB">
        <authorList>
            <consortium name="EnsemblMetazoa"/>
        </authorList>
    </citation>
    <scope>IDENTIFICATION</scope>
    <source>
        <strain evidence="2">DH4</strain>
    </source>
</reference>
<dbReference type="GeneID" id="113219361"/>
<gene>
    <name evidence="4" type="primary">LOC113219361</name>
</gene>
<dbReference type="EnsemblMetazoa" id="XM_026445979">
    <property type="protein sequence ID" value="XP_026301764"/>
    <property type="gene ID" value="LOC113219361"/>
</dbReference>
<accession>A0A8B8HGI3</accession>
<evidence type="ECO:0000256" key="1">
    <source>
        <dbReference type="SAM" id="Phobius"/>
    </source>
</evidence>
<keyword evidence="1" id="KW-0812">Transmembrane</keyword>
<evidence type="ECO:0000313" key="4">
    <source>
        <dbReference type="RefSeq" id="XP_026301764.1"/>
    </source>
</evidence>
<dbReference type="AlphaFoldDB" id="A0A7M7MWZ1"/>
<sequence>MKEIIIDALKRKILGWTPETQYASLIHIIIINEIFCLRVFESKGRLRYDWSIIYASICIILYTICTNEIININYKNWPAYQEISYKLTIYINIISVIIFIIFGMLNTELA</sequence>
<feature type="transmembrane region" description="Helical" evidence="1">
    <location>
        <begin position="52"/>
        <end position="72"/>
    </location>
</feature>
<evidence type="ECO:0000313" key="2">
    <source>
        <dbReference type="EnsemblMetazoa" id="XP_026301764"/>
    </source>
</evidence>